<evidence type="ECO:0000256" key="8">
    <source>
        <dbReference type="ARBA" id="ARBA00022741"/>
    </source>
</evidence>
<dbReference type="Gene3D" id="3.90.920.10">
    <property type="entry name" value="DNA primase, PRIM domain"/>
    <property type="match status" value="1"/>
</dbReference>
<keyword evidence="14" id="KW-0238">DNA-binding</keyword>
<dbReference type="SUPFAM" id="SSF50249">
    <property type="entry name" value="Nucleic acid-binding proteins"/>
    <property type="match status" value="1"/>
</dbReference>
<dbReference type="Gene3D" id="3.30.1490.70">
    <property type="match status" value="1"/>
</dbReference>
<dbReference type="OrthoDB" id="9802472at2"/>
<dbReference type="InterPro" id="IPR012340">
    <property type="entry name" value="NA-bd_OB-fold"/>
</dbReference>
<evidence type="ECO:0000256" key="6">
    <source>
        <dbReference type="ARBA" id="ARBA00022722"/>
    </source>
</evidence>
<protein>
    <recommendedName>
        <fullName evidence="2">DNA ligase (ATP)</fullName>
        <ecNumber evidence="2">6.5.1.1</ecNumber>
    </recommendedName>
    <alternativeName>
        <fullName evidence="19">NHEJ DNA polymerase</fullName>
    </alternativeName>
</protein>
<dbReference type="EMBL" id="RIAR02000001">
    <property type="protein sequence ID" value="NSL89682.1"/>
    <property type="molecule type" value="Genomic_DNA"/>
</dbReference>
<dbReference type="InterPro" id="IPR012310">
    <property type="entry name" value="DNA_ligase_ATP-dep_cent"/>
</dbReference>
<evidence type="ECO:0000256" key="2">
    <source>
        <dbReference type="ARBA" id="ARBA00012727"/>
    </source>
</evidence>
<keyword evidence="12" id="KW-0067">ATP-binding</keyword>
<proteinExistence type="predicted"/>
<dbReference type="InterPro" id="IPR012309">
    <property type="entry name" value="DNA_ligase_ATP-dep_C"/>
</dbReference>
<evidence type="ECO:0000256" key="19">
    <source>
        <dbReference type="ARBA" id="ARBA00029943"/>
    </source>
</evidence>
<dbReference type="CDD" id="cd07906">
    <property type="entry name" value="Adenylation_DNA_ligase_LigD_LigC"/>
    <property type="match status" value="1"/>
</dbReference>
<gene>
    <name evidence="21" type="primary">ligD</name>
    <name evidence="21" type="ORF">ECE50_022765</name>
</gene>
<evidence type="ECO:0000256" key="12">
    <source>
        <dbReference type="ARBA" id="ARBA00022840"/>
    </source>
</evidence>
<dbReference type="Pfam" id="PF04679">
    <property type="entry name" value="DNA_ligase_A_C"/>
    <property type="match status" value="1"/>
</dbReference>
<dbReference type="Pfam" id="PF01068">
    <property type="entry name" value="DNA_ligase_A_M"/>
    <property type="match status" value="1"/>
</dbReference>
<evidence type="ECO:0000256" key="15">
    <source>
        <dbReference type="ARBA" id="ARBA00023172"/>
    </source>
</evidence>
<name>A0A3S1DQI7_9BACT</name>
<keyword evidence="11" id="KW-0269">Exonuclease</keyword>
<dbReference type="GO" id="GO:0046872">
    <property type="term" value="F:metal ion binding"/>
    <property type="evidence" value="ECO:0007669"/>
    <property type="project" value="UniProtKB-KW"/>
</dbReference>
<evidence type="ECO:0000256" key="14">
    <source>
        <dbReference type="ARBA" id="ARBA00023125"/>
    </source>
</evidence>
<evidence type="ECO:0000313" key="22">
    <source>
        <dbReference type="Proteomes" id="UP000281028"/>
    </source>
</evidence>
<dbReference type="PANTHER" id="PTHR42705:SF2">
    <property type="entry name" value="BIFUNCTIONAL NON-HOMOLOGOUS END JOINING PROTEIN LIGD"/>
    <property type="match status" value="1"/>
</dbReference>
<evidence type="ECO:0000256" key="18">
    <source>
        <dbReference type="ARBA" id="ARBA00023268"/>
    </source>
</evidence>
<dbReference type="PROSITE" id="PS00333">
    <property type="entry name" value="DNA_LIGASE_A2"/>
    <property type="match status" value="1"/>
</dbReference>
<dbReference type="InterPro" id="IPR014145">
    <property type="entry name" value="LigD_pol_dom"/>
</dbReference>
<dbReference type="InterPro" id="IPR052171">
    <property type="entry name" value="NHEJ_LigD"/>
</dbReference>
<dbReference type="GO" id="GO:0005524">
    <property type="term" value="F:ATP binding"/>
    <property type="evidence" value="ECO:0007669"/>
    <property type="project" value="UniProtKB-KW"/>
</dbReference>
<dbReference type="GO" id="GO:0006310">
    <property type="term" value="P:DNA recombination"/>
    <property type="evidence" value="ECO:0007669"/>
    <property type="project" value="UniProtKB-KW"/>
</dbReference>
<evidence type="ECO:0000256" key="17">
    <source>
        <dbReference type="ARBA" id="ARBA00023211"/>
    </source>
</evidence>
<dbReference type="Gene3D" id="3.30.470.30">
    <property type="entry name" value="DNA ligase/mRNA capping enzyme"/>
    <property type="match status" value="1"/>
</dbReference>
<organism evidence="21 22">
    <name type="scientific">Chitinophaga solisilvae</name>
    <dbReference type="NCBI Taxonomy" id="1233460"/>
    <lineage>
        <taxon>Bacteria</taxon>
        <taxon>Pseudomonadati</taxon>
        <taxon>Bacteroidota</taxon>
        <taxon>Chitinophagia</taxon>
        <taxon>Chitinophagales</taxon>
        <taxon>Chitinophagaceae</taxon>
        <taxon>Chitinophaga</taxon>
    </lineage>
</organism>
<keyword evidence="15" id="KW-0233">DNA recombination</keyword>
<dbReference type="NCBIfam" id="TIGR02779">
    <property type="entry name" value="NHEJ_ligase_lig"/>
    <property type="match status" value="1"/>
</dbReference>
<evidence type="ECO:0000256" key="13">
    <source>
        <dbReference type="ARBA" id="ARBA00022932"/>
    </source>
</evidence>
<evidence type="ECO:0000256" key="9">
    <source>
        <dbReference type="ARBA" id="ARBA00022763"/>
    </source>
</evidence>
<dbReference type="Gene3D" id="2.40.50.140">
    <property type="entry name" value="Nucleic acid-binding proteins"/>
    <property type="match status" value="1"/>
</dbReference>
<reference evidence="21" key="1">
    <citation type="submission" date="2020-05" db="EMBL/GenBank/DDBJ databases">
        <title>Chitinophaga laudate sp. nov., isolated from a tropical peat swamp.</title>
        <authorList>
            <person name="Goh C.B.S."/>
            <person name="Lee M.S."/>
            <person name="Parimannan S."/>
            <person name="Pasbakhsh P."/>
            <person name="Yule C.M."/>
            <person name="Rajandas H."/>
            <person name="Loke S."/>
            <person name="Croft L."/>
            <person name="Tan J.B.L."/>
        </authorList>
    </citation>
    <scope>NUCLEOTIDE SEQUENCE</scope>
    <source>
        <strain evidence="21">Mgbs1</strain>
    </source>
</reference>
<keyword evidence="13" id="KW-0239">DNA-directed DNA polymerase</keyword>
<dbReference type="NCBIfam" id="TIGR02778">
    <property type="entry name" value="ligD_pol"/>
    <property type="match status" value="1"/>
</dbReference>
<evidence type="ECO:0000256" key="5">
    <source>
        <dbReference type="ARBA" id="ARBA00022695"/>
    </source>
</evidence>
<keyword evidence="4" id="KW-0808">Transferase</keyword>
<comment type="cofactor">
    <cofactor evidence="1">
        <name>Mn(2+)</name>
        <dbReference type="ChEBI" id="CHEBI:29035"/>
    </cofactor>
</comment>
<dbReference type="GO" id="GO:0003887">
    <property type="term" value="F:DNA-directed DNA polymerase activity"/>
    <property type="evidence" value="ECO:0007669"/>
    <property type="project" value="UniProtKB-KW"/>
</dbReference>
<keyword evidence="6" id="KW-0540">Nuclease</keyword>
<evidence type="ECO:0000256" key="11">
    <source>
        <dbReference type="ARBA" id="ARBA00022839"/>
    </source>
</evidence>
<keyword evidence="5" id="KW-0548">Nucleotidyltransferase</keyword>
<keyword evidence="9" id="KW-0227">DNA damage</keyword>
<dbReference type="InterPro" id="IPR014143">
    <property type="entry name" value="NHEJ_ligase_prk"/>
</dbReference>
<evidence type="ECO:0000256" key="10">
    <source>
        <dbReference type="ARBA" id="ARBA00022801"/>
    </source>
</evidence>
<keyword evidence="3 21" id="KW-0436">Ligase</keyword>
<keyword evidence="8" id="KW-0547">Nucleotide-binding</keyword>
<keyword evidence="22" id="KW-1185">Reference proteome</keyword>
<evidence type="ECO:0000256" key="7">
    <source>
        <dbReference type="ARBA" id="ARBA00022723"/>
    </source>
</evidence>
<dbReference type="InterPro" id="IPR016059">
    <property type="entry name" value="DNA_ligase_ATP-dep_CS"/>
</dbReference>
<dbReference type="Proteomes" id="UP000281028">
    <property type="component" value="Unassembled WGS sequence"/>
</dbReference>
<evidence type="ECO:0000313" key="21">
    <source>
        <dbReference type="EMBL" id="NSL89682.1"/>
    </source>
</evidence>
<dbReference type="CDD" id="cd04865">
    <property type="entry name" value="LigD_Pol_like_2"/>
    <property type="match status" value="1"/>
</dbReference>
<comment type="caution">
    <text evidence="21">The sequence shown here is derived from an EMBL/GenBank/DDBJ whole genome shotgun (WGS) entry which is preliminary data.</text>
</comment>
<sequence length="620" mass="70234">MLATLVDEPFDSNDWIFETKWDGYRAIASVQNHQVSLYSRNEKNFNTDYPAIVAAVENIAHNVVLDGEIIVTEKNKGAGFQSLQRFRSTGKGALVYMVFDLLHLNGNELQELTLLERKSLLQDIVATLNDKTVQFSGHIQGKGKSFFRKARKQQWEGIIAKRADSIYEEGRRSDNWLKIKNVNEQEALICGYTEPRGSRKKLGALVLGLYDDKELKYIGNCGGGLNEEMLGILYKKLQPLKQSASPFSKKFKTVMPVTWVKPKLVCQVKFSEWTADGILRQPVFLGLREDKAAGEVHAETPKSITMATATASAAEKERIVTLNGKKVTLTNQQKLYWPKEKITKGQLIDYYLGMAEIILPHLKDRPLSLHRFPNGITGQAFYQKDLNLEQSPAWIKSIALRAESTGKDVDYLICNNEATLAFMANLGCIEINPWLSRTARLDNPDFIVMDLDPENIDFKYVVEAAQHIKAFLDQYKVTCFCKTSGSTGLHIYIPVGGKYSYDTGRLFAEYIARHVNQELPKSTSVIRTKSQRNHKVYIDFLQNSRGQTIAAPYSVRPKPGATVSMPLLWKEVNEKLKMTDFTIFNSRERVNETGDLWHDIQSTKNDLRRFISAIEKGNAP</sequence>
<dbReference type="GO" id="GO:0006281">
    <property type="term" value="P:DNA repair"/>
    <property type="evidence" value="ECO:0007669"/>
    <property type="project" value="UniProtKB-KW"/>
</dbReference>
<dbReference type="PANTHER" id="PTHR42705">
    <property type="entry name" value="BIFUNCTIONAL NON-HOMOLOGOUS END JOINING PROTEIN LIGD"/>
    <property type="match status" value="1"/>
</dbReference>
<accession>A0A3S1DQI7</accession>
<evidence type="ECO:0000256" key="3">
    <source>
        <dbReference type="ARBA" id="ARBA00022598"/>
    </source>
</evidence>
<dbReference type="GO" id="GO:0004527">
    <property type="term" value="F:exonuclease activity"/>
    <property type="evidence" value="ECO:0007669"/>
    <property type="project" value="UniProtKB-KW"/>
</dbReference>
<evidence type="ECO:0000256" key="20">
    <source>
        <dbReference type="ARBA" id="ARBA00034003"/>
    </source>
</evidence>
<dbReference type="SUPFAM" id="SSF56091">
    <property type="entry name" value="DNA ligase/mRNA capping enzyme, catalytic domain"/>
    <property type="match status" value="1"/>
</dbReference>
<keyword evidence="18" id="KW-0511">Multifunctional enzyme</keyword>
<dbReference type="GO" id="GO:0003677">
    <property type="term" value="F:DNA binding"/>
    <property type="evidence" value="ECO:0007669"/>
    <property type="project" value="UniProtKB-KW"/>
</dbReference>
<keyword evidence="10" id="KW-0378">Hydrolase</keyword>
<dbReference type="CDD" id="cd07971">
    <property type="entry name" value="OBF_DNA_ligase_LigD"/>
    <property type="match status" value="1"/>
</dbReference>
<dbReference type="NCBIfam" id="TIGR02776">
    <property type="entry name" value="NHEJ_ligase_prk"/>
    <property type="match status" value="1"/>
</dbReference>
<keyword evidence="17" id="KW-0464">Manganese</keyword>
<dbReference type="EC" id="6.5.1.1" evidence="2"/>
<dbReference type="Pfam" id="PF21686">
    <property type="entry name" value="LigD_Prim-Pol"/>
    <property type="match status" value="1"/>
</dbReference>
<evidence type="ECO:0000256" key="16">
    <source>
        <dbReference type="ARBA" id="ARBA00023204"/>
    </source>
</evidence>
<dbReference type="PROSITE" id="PS50160">
    <property type="entry name" value="DNA_LIGASE_A3"/>
    <property type="match status" value="1"/>
</dbReference>
<comment type="catalytic activity">
    <reaction evidence="20">
        <text>ATP + (deoxyribonucleotide)n-3'-hydroxyl + 5'-phospho-(deoxyribonucleotide)m = (deoxyribonucleotide)n+m + AMP + diphosphate.</text>
        <dbReference type="EC" id="6.5.1.1"/>
    </reaction>
</comment>
<dbReference type="InterPro" id="IPR014146">
    <property type="entry name" value="LigD_ligase_dom"/>
</dbReference>
<dbReference type="GO" id="GO:0003910">
    <property type="term" value="F:DNA ligase (ATP) activity"/>
    <property type="evidence" value="ECO:0007669"/>
    <property type="project" value="UniProtKB-EC"/>
</dbReference>
<evidence type="ECO:0000256" key="4">
    <source>
        <dbReference type="ARBA" id="ARBA00022679"/>
    </source>
</evidence>
<keyword evidence="16" id="KW-0234">DNA repair</keyword>
<keyword evidence="7" id="KW-0479">Metal-binding</keyword>
<dbReference type="AlphaFoldDB" id="A0A3S1DQI7"/>
<evidence type="ECO:0000256" key="1">
    <source>
        <dbReference type="ARBA" id="ARBA00001936"/>
    </source>
</evidence>